<gene>
    <name evidence="1" type="ORF">Mucpa_6625</name>
</gene>
<organism evidence="1 2">
    <name type="scientific">Mucilaginibacter paludis DSM 18603</name>
    <dbReference type="NCBI Taxonomy" id="714943"/>
    <lineage>
        <taxon>Bacteria</taxon>
        <taxon>Pseudomonadati</taxon>
        <taxon>Bacteroidota</taxon>
        <taxon>Sphingobacteriia</taxon>
        <taxon>Sphingobacteriales</taxon>
        <taxon>Sphingobacteriaceae</taxon>
        <taxon>Mucilaginibacter</taxon>
    </lineage>
</organism>
<dbReference type="HOGENOM" id="CLU_1452924_0_0_10"/>
<name>H1YCJ8_9SPHI</name>
<proteinExistence type="predicted"/>
<keyword evidence="2" id="KW-1185">Reference proteome</keyword>
<dbReference type="AlphaFoldDB" id="H1YCJ8"/>
<protein>
    <submittedName>
        <fullName evidence="1">Uncharacterized protein</fullName>
    </submittedName>
</protein>
<sequence length="186" mass="21142">MGYSCSAQQKVDLEKLTFKEDPRVIVKDRKKSADRTEPLTSLPAYTTYDIEGYSFGPVSLTEHCFVAFLLNSIEEKKLVGLIIGFETTAESEAIYKYVSQRYGKSVVLQKEAQLKDSHNKPYQGSSAFLWRNIQPGKSLLLSSIYEFVDGKPIKHTDLVLINNDQKPAYETNFKTVLDRVIKTYTP</sequence>
<evidence type="ECO:0000313" key="1">
    <source>
        <dbReference type="EMBL" id="EHQ30676.1"/>
    </source>
</evidence>
<reference evidence="1" key="1">
    <citation type="submission" date="2011-09" db="EMBL/GenBank/DDBJ databases">
        <title>The permanent draft genome of Mucilaginibacter paludis DSM 18603.</title>
        <authorList>
            <consortium name="US DOE Joint Genome Institute (JGI-PGF)"/>
            <person name="Lucas S."/>
            <person name="Han J."/>
            <person name="Lapidus A."/>
            <person name="Bruce D."/>
            <person name="Goodwin L."/>
            <person name="Pitluck S."/>
            <person name="Peters L."/>
            <person name="Kyrpides N."/>
            <person name="Mavromatis K."/>
            <person name="Ivanova N."/>
            <person name="Mikhailova N."/>
            <person name="Held B."/>
            <person name="Detter J.C."/>
            <person name="Tapia R."/>
            <person name="Han C."/>
            <person name="Land M."/>
            <person name="Hauser L."/>
            <person name="Markowitz V."/>
            <person name="Cheng J.-F."/>
            <person name="Hugenholtz P."/>
            <person name="Woyke T."/>
            <person name="Wu D."/>
            <person name="Tindall B."/>
            <person name="Brambilla E."/>
            <person name="Klenk H.-P."/>
            <person name="Eisen J.A."/>
        </authorList>
    </citation>
    <scope>NUCLEOTIDE SEQUENCE [LARGE SCALE GENOMIC DNA]</scope>
    <source>
        <strain evidence="1">DSM 18603</strain>
    </source>
</reference>
<dbReference type="EMBL" id="CM001403">
    <property type="protein sequence ID" value="EHQ30676.1"/>
    <property type="molecule type" value="Genomic_DNA"/>
</dbReference>
<accession>H1YCJ8</accession>
<dbReference type="Proteomes" id="UP000002774">
    <property type="component" value="Chromosome"/>
</dbReference>
<evidence type="ECO:0000313" key="2">
    <source>
        <dbReference type="Proteomes" id="UP000002774"/>
    </source>
</evidence>